<evidence type="ECO:0000256" key="1">
    <source>
        <dbReference type="SAM" id="MobiDB-lite"/>
    </source>
</evidence>
<evidence type="ECO:0000313" key="3">
    <source>
        <dbReference type="Proteomes" id="UP001470230"/>
    </source>
</evidence>
<feature type="region of interest" description="Disordered" evidence="1">
    <location>
        <begin position="595"/>
        <end position="624"/>
    </location>
</feature>
<feature type="region of interest" description="Disordered" evidence="1">
    <location>
        <begin position="666"/>
        <end position="705"/>
    </location>
</feature>
<evidence type="ECO:0000313" key="2">
    <source>
        <dbReference type="EMBL" id="KAK8888667.1"/>
    </source>
</evidence>
<feature type="region of interest" description="Disordered" evidence="1">
    <location>
        <begin position="779"/>
        <end position="850"/>
    </location>
</feature>
<dbReference type="SUPFAM" id="SSF52540">
    <property type="entry name" value="P-loop containing nucleoside triphosphate hydrolases"/>
    <property type="match status" value="1"/>
</dbReference>
<sequence>MPARAPRRAVRRVATRANRPPRARAKTPRGANRRVTKLDVKVAEEKPVEIEEKPKPESWLDKLPPVIKPDEELHQRLLKERLEKHNKKVHQYCSLEAKGILEFVLRAIDIANEKDSEDLSGRKMRQLHSDFREGFLTPELETTDESNEPATLSTKLEPKFSLEVQNYLRFTSDSMWKDLSTFFSCQLDEEVVHDPDPKLNDFLEYLQKRMKLFQKPYHPFDKIKFPFTICIIGPIGTGRTTVCQLLQKVFDANIVEVVPQPLTDNLIRKKKNAAAVEPVQETEPPPEYPLKDSMTIKLTDDKSTISSIAQYICENNSRGTIVVGYPNTKSQLIMLEKAINQHNQMIQNGRSAVFEEGVKSSSVSPRSPPSGTTGQSSSSSSSKSKTPVLNIHGLIFTLNPNNSRERLIDPETGNVYQEDFLMPSFLDFYDVLPTDFLSKHDEILERLVRVNVPEIPNVTSKAISSMNSFESGCRKNYVTSVIPHCDEIDLMLNQIDLFIDALYKKNEKIIVERPLFHLAHPHELVKPGLCYNAILSWRKCLELFAPTIADQSNLVGIIGDRLNQMTDAAFDRFALYTFTADKRAHLCSEFQSKESTIQPQDTNNIPINSNNPVNSRLSANSNNSINSVNSHLPINSYNSVNSRLSANSNNSINPVNSHLPINSTNSFNSRLSAGTNNSTNSHLSNHLRNPSNSLNSSPSEHTRSSISLPHYSSISAAMYSSRLSFPHKPLATNISPPLMATAMTSRSPPAQITAQANASAIKSNLITKNVVTSKTSAILNNEPQPAPKKRPQTANSPALKALKVGKTDKPSAAALKKRPQTHQTHTKPAFNSRYKSRLSNTDSDSNAEELEREMIEKEENRNREFSNFFKVIWDLSLQSRDQNLKYVANVVEKSGLLELVVELRKTPKLIFVALILRLYYTRWFYDNFFELYTKDGNGDEEEEEEAVKRCTLLDDFKIDQIFPPKFDVQSRSLKYNDCMTQQSFSPKSISGIVEEKSAARRRSMDDLSSVDTDINEDENVSSNDQKQQNFIDDFLKKKNNDENQLKISKEEIYFNQDKTTSDFNIPPFQSALSFDDTLKFVDKFFSHYLKNLEDEKLTSNVKSSLHLFKTFSKSVKMKEVVLTEAITNLNHLVSDYAYTKCSHEMENFSEKFRKMRKNGFIEGNLFEYDFSGIRKENRHLADFSINYEMPIVVQSIVSFKSVKRIGEILANRNQKFCNIRSFLLVLKNAVGISPQEAAAIELCVKVFVCAECFSIKKLLLCFVHFPEEKEIISKMFPD</sequence>
<dbReference type="EMBL" id="JAPFFF010000005">
    <property type="protein sequence ID" value="KAK8888667.1"/>
    <property type="molecule type" value="Genomic_DNA"/>
</dbReference>
<accession>A0ABR2KC11</accession>
<dbReference type="InterPro" id="IPR027417">
    <property type="entry name" value="P-loop_NTPase"/>
</dbReference>
<keyword evidence="3" id="KW-1185">Reference proteome</keyword>
<gene>
    <name evidence="2" type="ORF">M9Y10_033401</name>
</gene>
<feature type="region of interest" description="Disordered" evidence="1">
    <location>
        <begin position="273"/>
        <end position="292"/>
    </location>
</feature>
<dbReference type="Gene3D" id="3.40.50.300">
    <property type="entry name" value="P-loop containing nucleotide triphosphate hydrolases"/>
    <property type="match status" value="1"/>
</dbReference>
<feature type="compositionally biased region" description="Low complexity" evidence="1">
    <location>
        <begin position="359"/>
        <end position="386"/>
    </location>
</feature>
<proteinExistence type="predicted"/>
<organism evidence="2 3">
    <name type="scientific">Tritrichomonas musculus</name>
    <dbReference type="NCBI Taxonomy" id="1915356"/>
    <lineage>
        <taxon>Eukaryota</taxon>
        <taxon>Metamonada</taxon>
        <taxon>Parabasalia</taxon>
        <taxon>Tritrichomonadida</taxon>
        <taxon>Tritrichomonadidae</taxon>
        <taxon>Tritrichomonas</taxon>
    </lineage>
</organism>
<feature type="region of interest" description="Disordered" evidence="1">
    <location>
        <begin position="356"/>
        <end position="386"/>
    </location>
</feature>
<feature type="region of interest" description="Disordered" evidence="1">
    <location>
        <begin position="1000"/>
        <end position="1025"/>
    </location>
</feature>
<dbReference type="PANTHER" id="PTHR14919:SF0">
    <property type="entry name" value="SPERM FLAGELLAR PROTEIN 2"/>
    <property type="match status" value="1"/>
</dbReference>
<protein>
    <submittedName>
        <fullName evidence="2">Uncharacterized protein</fullName>
    </submittedName>
</protein>
<dbReference type="Proteomes" id="UP001470230">
    <property type="component" value="Unassembled WGS sequence"/>
</dbReference>
<comment type="caution">
    <text evidence="2">The sequence shown here is derived from an EMBL/GenBank/DDBJ whole genome shotgun (WGS) entry which is preliminary data.</text>
</comment>
<dbReference type="InterPro" id="IPR052634">
    <property type="entry name" value="Sperm_flagellar-bone_growth"/>
</dbReference>
<feature type="region of interest" description="Disordered" evidence="1">
    <location>
        <begin position="1"/>
        <end position="33"/>
    </location>
</feature>
<name>A0ABR2KC11_9EUKA</name>
<feature type="compositionally biased region" description="Low complexity" evidence="1">
    <location>
        <begin position="675"/>
        <end position="705"/>
    </location>
</feature>
<reference evidence="2 3" key="1">
    <citation type="submission" date="2024-04" db="EMBL/GenBank/DDBJ databases">
        <title>Tritrichomonas musculus Genome.</title>
        <authorList>
            <person name="Alves-Ferreira E."/>
            <person name="Grigg M."/>
            <person name="Lorenzi H."/>
            <person name="Galac M."/>
        </authorList>
    </citation>
    <scope>NUCLEOTIDE SEQUENCE [LARGE SCALE GENOMIC DNA]</scope>
    <source>
        <strain evidence="2 3">EAF2021</strain>
    </source>
</reference>
<dbReference type="PANTHER" id="PTHR14919">
    <property type="entry name" value="KPL2-RELATED"/>
    <property type="match status" value="1"/>
</dbReference>
<feature type="compositionally biased region" description="Low complexity" evidence="1">
    <location>
        <begin position="603"/>
        <end position="624"/>
    </location>
</feature>